<name>A0A9P8UU43_9PEZI</name>
<dbReference type="OrthoDB" id="4841025at2759"/>
<gene>
    <name evidence="1" type="ORF">BKA67DRAFT_558396</name>
</gene>
<evidence type="ECO:0000313" key="1">
    <source>
        <dbReference type="EMBL" id="KAH6658542.1"/>
    </source>
</evidence>
<reference evidence="1" key="1">
    <citation type="journal article" date="2021" name="Nat. Commun.">
        <title>Genetic determinants of endophytism in the Arabidopsis root mycobiome.</title>
        <authorList>
            <person name="Mesny F."/>
            <person name="Miyauchi S."/>
            <person name="Thiergart T."/>
            <person name="Pickel B."/>
            <person name="Atanasova L."/>
            <person name="Karlsson M."/>
            <person name="Huettel B."/>
            <person name="Barry K.W."/>
            <person name="Haridas S."/>
            <person name="Chen C."/>
            <person name="Bauer D."/>
            <person name="Andreopoulos W."/>
            <person name="Pangilinan J."/>
            <person name="LaButti K."/>
            <person name="Riley R."/>
            <person name="Lipzen A."/>
            <person name="Clum A."/>
            <person name="Drula E."/>
            <person name="Henrissat B."/>
            <person name="Kohler A."/>
            <person name="Grigoriev I.V."/>
            <person name="Martin F.M."/>
            <person name="Hacquard S."/>
        </authorList>
    </citation>
    <scope>NUCLEOTIDE SEQUENCE</scope>
    <source>
        <strain evidence="1">MPI-SDFR-AT-0073</strain>
    </source>
</reference>
<dbReference type="AlphaFoldDB" id="A0A9P8UU43"/>
<dbReference type="GeneID" id="70131207"/>
<dbReference type="Proteomes" id="UP000758603">
    <property type="component" value="Unassembled WGS sequence"/>
</dbReference>
<sequence length="269" mass="30025">MAYLVETHDWASVDDGNQGRKHLQAEICQLARLYLHPLPCYQVFDESSTGSRNDKIIITAREDGTLRGFTSALYLSVAGMESPILHTGITVIHEQHRRASVKKLLFARLFTHVLQSFPRGIWLSSLAEVITSLVHVGKYVGDVYPSPSWEAAHGKHSPSDQHLRIARAIDRNYRPIMNISPAAGFDEHEFVFRGSNDWCGGRAFMKDVADVTNKHQDHQATLFFERLFRPNAGDEVLQIGFLTVGMLMAAAGAEEAAVQKIATTRLSKL</sequence>
<evidence type="ECO:0000313" key="2">
    <source>
        <dbReference type="Proteomes" id="UP000758603"/>
    </source>
</evidence>
<comment type="caution">
    <text evidence="1">The sequence shown here is derived from an EMBL/GenBank/DDBJ whole genome shotgun (WGS) entry which is preliminary data.</text>
</comment>
<dbReference type="RefSeq" id="XP_045962776.1">
    <property type="nucleotide sequence ID" value="XM_046102315.1"/>
</dbReference>
<accession>A0A9P8UU43</accession>
<dbReference type="EMBL" id="JAGPXC010000002">
    <property type="protein sequence ID" value="KAH6658542.1"/>
    <property type="molecule type" value="Genomic_DNA"/>
</dbReference>
<keyword evidence="2" id="KW-1185">Reference proteome</keyword>
<protein>
    <submittedName>
        <fullName evidence="1">Uncharacterized protein</fullName>
    </submittedName>
</protein>
<proteinExistence type="predicted"/>
<organism evidence="1 2">
    <name type="scientific">Truncatella angustata</name>
    <dbReference type="NCBI Taxonomy" id="152316"/>
    <lineage>
        <taxon>Eukaryota</taxon>
        <taxon>Fungi</taxon>
        <taxon>Dikarya</taxon>
        <taxon>Ascomycota</taxon>
        <taxon>Pezizomycotina</taxon>
        <taxon>Sordariomycetes</taxon>
        <taxon>Xylariomycetidae</taxon>
        <taxon>Amphisphaeriales</taxon>
        <taxon>Sporocadaceae</taxon>
        <taxon>Truncatella</taxon>
    </lineage>
</organism>